<dbReference type="Pfam" id="PF02452">
    <property type="entry name" value="PemK_toxin"/>
    <property type="match status" value="1"/>
</dbReference>
<dbReference type="EMBL" id="BOQL01000052">
    <property type="protein sequence ID" value="GIM74835.1"/>
    <property type="molecule type" value="Genomic_DNA"/>
</dbReference>
<accession>A0A919SL89</accession>
<dbReference type="GO" id="GO:0003677">
    <property type="term" value="F:DNA binding"/>
    <property type="evidence" value="ECO:0007669"/>
    <property type="project" value="InterPro"/>
</dbReference>
<organism evidence="5 6">
    <name type="scientific">Actinoplanes auranticolor</name>
    <dbReference type="NCBI Taxonomy" id="47988"/>
    <lineage>
        <taxon>Bacteria</taxon>
        <taxon>Bacillati</taxon>
        <taxon>Actinomycetota</taxon>
        <taxon>Actinomycetes</taxon>
        <taxon>Micromonosporales</taxon>
        <taxon>Micromonosporaceae</taxon>
        <taxon>Actinoplanes</taxon>
    </lineage>
</organism>
<dbReference type="InterPro" id="IPR011067">
    <property type="entry name" value="Plasmid_toxin/cell-grow_inhib"/>
</dbReference>
<feature type="compositionally biased region" description="Basic and acidic residues" evidence="3">
    <location>
        <begin position="142"/>
        <end position="151"/>
    </location>
</feature>
<comment type="caution">
    <text evidence="5">The sequence shown here is derived from an EMBL/GenBank/DDBJ whole genome shotgun (WGS) entry which is preliminary data.</text>
</comment>
<evidence type="ECO:0000313" key="5">
    <source>
        <dbReference type="EMBL" id="GIM74835.1"/>
    </source>
</evidence>
<dbReference type="SUPFAM" id="SSF50118">
    <property type="entry name" value="Cell growth inhibitor/plasmid maintenance toxic component"/>
    <property type="match status" value="1"/>
</dbReference>
<proteinExistence type="inferred from homology"/>
<keyword evidence="4" id="KW-0472">Membrane</keyword>
<dbReference type="Proteomes" id="UP000681340">
    <property type="component" value="Unassembled WGS sequence"/>
</dbReference>
<dbReference type="AlphaFoldDB" id="A0A919SL89"/>
<comment type="similarity">
    <text evidence="1">Belongs to the PemK/MazF family.</text>
</comment>
<keyword evidence="4" id="KW-0812">Transmembrane</keyword>
<evidence type="ECO:0000256" key="3">
    <source>
        <dbReference type="SAM" id="MobiDB-lite"/>
    </source>
</evidence>
<dbReference type="RefSeq" id="WP_212992181.1">
    <property type="nucleotide sequence ID" value="NZ_BAABEA010000002.1"/>
</dbReference>
<feature type="region of interest" description="Disordered" evidence="3">
    <location>
        <begin position="128"/>
        <end position="151"/>
    </location>
</feature>
<keyword evidence="2" id="KW-1277">Toxin-antitoxin system</keyword>
<name>A0A919SL89_9ACTN</name>
<evidence type="ECO:0008006" key="7">
    <source>
        <dbReference type="Google" id="ProtNLM"/>
    </source>
</evidence>
<protein>
    <recommendedName>
        <fullName evidence="7">PemK-like, MazF-like toxin of type II toxin-antitoxin system</fullName>
    </recommendedName>
</protein>
<sequence length="151" mass="17291">MADWWLWAGGAAVLVAAGWLLRRRWRAGHPSGGDIWWADVPYARGRGSKLRPCLVLRRRRDGIVVLKITSQDKSHRRDHVLIPTRRWDARASHDSYLNLGEPIVVRPAAFQRRAGAADLRTRRRVARFSSRTARNSGVRPRSAADRRRDTP</sequence>
<dbReference type="InterPro" id="IPR003477">
    <property type="entry name" value="PemK-like"/>
</dbReference>
<dbReference type="Gene3D" id="2.30.30.110">
    <property type="match status" value="1"/>
</dbReference>
<keyword evidence="6" id="KW-1185">Reference proteome</keyword>
<evidence type="ECO:0000256" key="2">
    <source>
        <dbReference type="ARBA" id="ARBA00022649"/>
    </source>
</evidence>
<keyword evidence="4" id="KW-1133">Transmembrane helix</keyword>
<evidence type="ECO:0000313" key="6">
    <source>
        <dbReference type="Proteomes" id="UP000681340"/>
    </source>
</evidence>
<reference evidence="5" key="1">
    <citation type="submission" date="2021-03" db="EMBL/GenBank/DDBJ databases">
        <title>Whole genome shotgun sequence of Actinoplanes auranticolor NBRC 12245.</title>
        <authorList>
            <person name="Komaki H."/>
            <person name="Tamura T."/>
        </authorList>
    </citation>
    <scope>NUCLEOTIDE SEQUENCE</scope>
    <source>
        <strain evidence="5">NBRC 12245</strain>
    </source>
</reference>
<feature type="transmembrane region" description="Helical" evidence="4">
    <location>
        <begin position="6"/>
        <end position="22"/>
    </location>
</feature>
<evidence type="ECO:0000256" key="1">
    <source>
        <dbReference type="ARBA" id="ARBA00007521"/>
    </source>
</evidence>
<evidence type="ECO:0000256" key="4">
    <source>
        <dbReference type="SAM" id="Phobius"/>
    </source>
</evidence>
<gene>
    <name evidence="5" type="ORF">Aau02nite_62960</name>
</gene>